<dbReference type="GO" id="GO:0005524">
    <property type="term" value="F:ATP binding"/>
    <property type="evidence" value="ECO:0007669"/>
    <property type="project" value="UniProtKB-UniRule"/>
</dbReference>
<evidence type="ECO:0000256" key="9">
    <source>
        <dbReference type="ARBA" id="ARBA00022741"/>
    </source>
</evidence>
<comment type="catalytic activity">
    <reaction evidence="19">
        <text>Cu(+)(in) + ATP + H2O = Cu(+)(out) + ADP + phosphate + H(+)</text>
        <dbReference type="Rhea" id="RHEA:25792"/>
        <dbReference type="ChEBI" id="CHEBI:15377"/>
        <dbReference type="ChEBI" id="CHEBI:15378"/>
        <dbReference type="ChEBI" id="CHEBI:30616"/>
        <dbReference type="ChEBI" id="CHEBI:43474"/>
        <dbReference type="ChEBI" id="CHEBI:49552"/>
        <dbReference type="ChEBI" id="CHEBI:456216"/>
        <dbReference type="EC" id="7.2.2.8"/>
    </reaction>
</comment>
<dbReference type="InterPro" id="IPR059000">
    <property type="entry name" value="ATPase_P-type_domA"/>
</dbReference>
<evidence type="ECO:0000256" key="4">
    <source>
        <dbReference type="ARBA" id="ARBA00022448"/>
    </source>
</evidence>
<dbReference type="PROSITE" id="PS01047">
    <property type="entry name" value="HMA_1"/>
    <property type="match status" value="1"/>
</dbReference>
<dbReference type="NCBIfam" id="TIGR01511">
    <property type="entry name" value="ATPase-IB1_Cu"/>
    <property type="match status" value="1"/>
</dbReference>
<organism evidence="22 23">
    <name type="scientific">Candidatus Amesbacteria bacterium RIFCSPHIGHO2_12_FULL_48_14</name>
    <dbReference type="NCBI Taxonomy" id="1797257"/>
    <lineage>
        <taxon>Bacteria</taxon>
        <taxon>Candidatus Amesiibacteriota</taxon>
    </lineage>
</organism>
<keyword evidence="5 20" id="KW-1003">Cell membrane</keyword>
<evidence type="ECO:0000313" key="22">
    <source>
        <dbReference type="EMBL" id="OGD03547.1"/>
    </source>
</evidence>
<dbReference type="SUPFAM" id="SSF81653">
    <property type="entry name" value="Calcium ATPase, transduction domain A"/>
    <property type="match status" value="1"/>
</dbReference>
<gene>
    <name evidence="22" type="ORF">A3E17_03085</name>
</gene>
<dbReference type="InterPro" id="IPR036163">
    <property type="entry name" value="HMA_dom_sf"/>
</dbReference>
<dbReference type="Gene3D" id="2.70.150.10">
    <property type="entry name" value="Calcium-transporting ATPase, cytoplasmic transduction domain A"/>
    <property type="match status" value="1"/>
</dbReference>
<feature type="transmembrane region" description="Helical" evidence="20">
    <location>
        <begin position="685"/>
        <end position="704"/>
    </location>
</feature>
<evidence type="ECO:0000256" key="3">
    <source>
        <dbReference type="ARBA" id="ARBA00012517"/>
    </source>
</evidence>
<dbReference type="InterPro" id="IPR023299">
    <property type="entry name" value="ATPase_P-typ_cyto_dom_N"/>
</dbReference>
<dbReference type="Gene3D" id="3.30.70.100">
    <property type="match status" value="1"/>
</dbReference>
<dbReference type="SUPFAM" id="SSF56784">
    <property type="entry name" value="HAD-like"/>
    <property type="match status" value="1"/>
</dbReference>
<dbReference type="SUPFAM" id="SSF55008">
    <property type="entry name" value="HMA, heavy metal-associated domain"/>
    <property type="match status" value="1"/>
</dbReference>
<dbReference type="InterPro" id="IPR023298">
    <property type="entry name" value="ATPase_P-typ_TM_dom_sf"/>
</dbReference>
<evidence type="ECO:0000256" key="10">
    <source>
        <dbReference type="ARBA" id="ARBA00022796"/>
    </source>
</evidence>
<evidence type="ECO:0000256" key="14">
    <source>
        <dbReference type="ARBA" id="ARBA00022989"/>
    </source>
</evidence>
<dbReference type="InterPro" id="IPR036412">
    <property type="entry name" value="HAD-like_sf"/>
</dbReference>
<dbReference type="SFLD" id="SFLDG00002">
    <property type="entry name" value="C1.7:_P-type_atpase_like"/>
    <property type="match status" value="1"/>
</dbReference>
<dbReference type="InterPro" id="IPR023214">
    <property type="entry name" value="HAD_sf"/>
</dbReference>
<dbReference type="NCBIfam" id="TIGR01494">
    <property type="entry name" value="ATPase_P-type"/>
    <property type="match status" value="1"/>
</dbReference>
<dbReference type="FunFam" id="2.70.150.10:FF:000020">
    <property type="entry name" value="Copper-exporting P-type ATPase A"/>
    <property type="match status" value="1"/>
</dbReference>
<keyword evidence="4" id="KW-0813">Transport</keyword>
<dbReference type="SUPFAM" id="SSF81665">
    <property type="entry name" value="Calcium ATPase, transmembrane domain M"/>
    <property type="match status" value="1"/>
</dbReference>
<dbReference type="FunFam" id="3.40.50.1000:FF:000144">
    <property type="entry name" value="copper-transporting ATPase 1 isoform X2"/>
    <property type="match status" value="1"/>
</dbReference>
<dbReference type="InterPro" id="IPR001757">
    <property type="entry name" value="P_typ_ATPase"/>
</dbReference>
<dbReference type="NCBIfam" id="TIGR01512">
    <property type="entry name" value="ATPase-IB2_Cd"/>
    <property type="match status" value="1"/>
</dbReference>
<keyword evidence="12" id="KW-0460">Magnesium</keyword>
<dbReference type="Pfam" id="PF00702">
    <property type="entry name" value="Hydrolase"/>
    <property type="match status" value="1"/>
</dbReference>
<keyword evidence="7 20" id="KW-0812">Transmembrane</keyword>
<dbReference type="EMBL" id="MEXL01000011">
    <property type="protein sequence ID" value="OGD03547.1"/>
    <property type="molecule type" value="Genomic_DNA"/>
</dbReference>
<dbReference type="PANTHER" id="PTHR43520">
    <property type="entry name" value="ATP7, ISOFORM B"/>
    <property type="match status" value="1"/>
</dbReference>
<evidence type="ECO:0000256" key="16">
    <source>
        <dbReference type="ARBA" id="ARBA00023065"/>
    </source>
</evidence>
<dbReference type="Gene3D" id="3.40.1110.10">
    <property type="entry name" value="Calcium-transporting ATPase, cytoplasmic domain N"/>
    <property type="match status" value="1"/>
</dbReference>
<dbReference type="SFLD" id="SFLDS00003">
    <property type="entry name" value="Haloacid_Dehalogenase"/>
    <property type="match status" value="1"/>
</dbReference>
<dbReference type="NCBIfam" id="TIGR01525">
    <property type="entry name" value="ATPase-IB_hvy"/>
    <property type="match status" value="1"/>
</dbReference>
<dbReference type="AlphaFoldDB" id="A0A1F4ZCR9"/>
<dbReference type="InterPro" id="IPR018303">
    <property type="entry name" value="ATPase_P-typ_P_site"/>
</dbReference>
<feature type="transmembrane region" description="Helical" evidence="20">
    <location>
        <begin position="156"/>
        <end position="180"/>
    </location>
</feature>
<evidence type="ECO:0000259" key="21">
    <source>
        <dbReference type="PROSITE" id="PS50846"/>
    </source>
</evidence>
<dbReference type="GO" id="GO:0140581">
    <property type="term" value="F:P-type monovalent copper transporter activity"/>
    <property type="evidence" value="ECO:0007669"/>
    <property type="project" value="UniProtKB-EC"/>
</dbReference>
<keyword evidence="10" id="KW-0187">Copper transport</keyword>
<dbReference type="GO" id="GO:0055070">
    <property type="term" value="P:copper ion homeostasis"/>
    <property type="evidence" value="ECO:0007669"/>
    <property type="project" value="TreeGrafter"/>
</dbReference>
<evidence type="ECO:0000256" key="12">
    <source>
        <dbReference type="ARBA" id="ARBA00022842"/>
    </source>
</evidence>
<dbReference type="CDD" id="cd02094">
    <property type="entry name" value="P-type_ATPase_Cu-like"/>
    <property type="match status" value="1"/>
</dbReference>
<feature type="transmembrane region" description="Helical" evidence="20">
    <location>
        <begin position="126"/>
        <end position="144"/>
    </location>
</feature>
<dbReference type="PROSITE" id="PS00154">
    <property type="entry name" value="ATPASE_E1_E2"/>
    <property type="match status" value="1"/>
</dbReference>
<evidence type="ECO:0000256" key="7">
    <source>
        <dbReference type="ARBA" id="ARBA00022692"/>
    </source>
</evidence>
<evidence type="ECO:0000256" key="19">
    <source>
        <dbReference type="ARBA" id="ARBA00049289"/>
    </source>
</evidence>
<dbReference type="Pfam" id="PF00122">
    <property type="entry name" value="E1-E2_ATPase"/>
    <property type="match status" value="1"/>
</dbReference>
<keyword evidence="9 20" id="KW-0547">Nucleotide-binding</keyword>
<dbReference type="GO" id="GO:0043682">
    <property type="term" value="F:P-type divalent copper transporter activity"/>
    <property type="evidence" value="ECO:0007669"/>
    <property type="project" value="TreeGrafter"/>
</dbReference>
<dbReference type="SFLD" id="SFLDF00027">
    <property type="entry name" value="p-type_atpase"/>
    <property type="match status" value="1"/>
</dbReference>
<dbReference type="PROSITE" id="PS50846">
    <property type="entry name" value="HMA_2"/>
    <property type="match status" value="1"/>
</dbReference>
<evidence type="ECO:0000256" key="8">
    <source>
        <dbReference type="ARBA" id="ARBA00022723"/>
    </source>
</evidence>
<feature type="domain" description="HMA" evidence="21">
    <location>
        <begin position="4"/>
        <end position="70"/>
    </location>
</feature>
<keyword evidence="6" id="KW-0597">Phosphoprotein</keyword>
<evidence type="ECO:0000256" key="1">
    <source>
        <dbReference type="ARBA" id="ARBA00004651"/>
    </source>
</evidence>
<proteinExistence type="inferred from homology"/>
<evidence type="ECO:0000313" key="23">
    <source>
        <dbReference type="Proteomes" id="UP000178993"/>
    </source>
</evidence>
<sequence length="740" mass="79066">MPTRSITIPIAGMHCASCAVNIQRLLQRNPGVSTASVNYATEKASIVYDSAQTDPQQISAVIEKLGYKALITNPDELVDVRQQAKDREIVVLKNKFLLSALVSALLLWATLPLLMQTAPLPLKNSYLHFFLASLVQFWVGRDFYRSTWASLKNRTANMDTLITIGTTVAYLYSVLVIFLPQVISRLGVTPEPYFDTSVTIIALIILGKFLEARARGQTSQAIKKLIGLQPKTARVVRAGKEVDIPISEVVVGDQLRLRPGEKVPVDGVVLSGETSVDESLVTGESIPVYKHADDTVITGTLNTTGTILIRAQKIGRDTMLAQIIRLVEQAQASRAPIQKLVDVISSYFVPVVLMLSVTTFAVWYAFGPAPALLFALLNTVAVLIIACPCALGLATPTALVVGTGLAAQHGILVRDAQSLEIAHRVNHVIFDKTGTLTEGKPVVTDIISTSANNKSQATSHILSLAASLETGSEHPLAQAILQAAEKSAVTVSAVTHFKSLAGRGVEGKIHDTKYLLGAPQMFSSIPPQVSRLEKQGKTVVLVGTPTRVLGIIAIADTLRPSAKHAINLLHRQGIETSLVTGDNPRTASAIASQVGITRFFAQVLPADKEKTVRQLQAENKIVAMVGDGINDAPALAAADVGIAMASGTDVAMESAGITLVNKDLTTIPLALKLSRATLRTIKANLFWAFAYNIVLIPVAAGVLYPFTRILLSPILASAAMATSSVSVVANSLLLKRIRLT</sequence>
<evidence type="ECO:0000256" key="11">
    <source>
        <dbReference type="ARBA" id="ARBA00022840"/>
    </source>
</evidence>
<comment type="similarity">
    <text evidence="2 20">Belongs to the cation transport ATPase (P-type) (TC 3.A.3) family. Type IB subfamily.</text>
</comment>
<dbReference type="GO" id="GO:0005886">
    <property type="term" value="C:plasma membrane"/>
    <property type="evidence" value="ECO:0007669"/>
    <property type="project" value="UniProtKB-SubCell"/>
</dbReference>
<dbReference type="Gene3D" id="3.40.50.1000">
    <property type="entry name" value="HAD superfamily/HAD-like"/>
    <property type="match status" value="1"/>
</dbReference>
<comment type="caution">
    <text evidence="22">The sequence shown here is derived from an EMBL/GenBank/DDBJ whole genome shotgun (WGS) entry which is preliminary data.</text>
</comment>
<keyword evidence="17 20" id="KW-0472">Membrane</keyword>
<dbReference type="InterPro" id="IPR006121">
    <property type="entry name" value="HMA_dom"/>
</dbReference>
<feature type="transmembrane region" description="Helical" evidence="20">
    <location>
        <begin position="347"/>
        <end position="366"/>
    </location>
</feature>
<evidence type="ECO:0000256" key="15">
    <source>
        <dbReference type="ARBA" id="ARBA00023008"/>
    </source>
</evidence>
<feature type="transmembrane region" description="Helical" evidence="20">
    <location>
        <begin position="192"/>
        <end position="210"/>
    </location>
</feature>
<dbReference type="PANTHER" id="PTHR43520:SF8">
    <property type="entry name" value="P-TYPE CU(+) TRANSPORTER"/>
    <property type="match status" value="1"/>
</dbReference>
<evidence type="ECO:0000256" key="6">
    <source>
        <dbReference type="ARBA" id="ARBA00022553"/>
    </source>
</evidence>
<keyword evidence="13" id="KW-1278">Translocase</keyword>
<keyword evidence="14 20" id="KW-1133">Transmembrane helix</keyword>
<keyword evidence="16" id="KW-0406">Ion transport</keyword>
<dbReference type="PRINTS" id="PR00119">
    <property type="entry name" value="CATATPASE"/>
</dbReference>
<keyword evidence="8 20" id="KW-0479">Metal-binding</keyword>
<keyword evidence="11 20" id="KW-0067">ATP-binding</keyword>
<feature type="transmembrane region" description="Helical" evidence="20">
    <location>
        <begin position="372"/>
        <end position="394"/>
    </location>
</feature>
<evidence type="ECO:0000256" key="5">
    <source>
        <dbReference type="ARBA" id="ARBA00022475"/>
    </source>
</evidence>
<evidence type="ECO:0000256" key="2">
    <source>
        <dbReference type="ARBA" id="ARBA00006024"/>
    </source>
</evidence>
<feature type="transmembrane region" description="Helical" evidence="20">
    <location>
        <begin position="96"/>
        <end position="114"/>
    </location>
</feature>
<dbReference type="InterPro" id="IPR008250">
    <property type="entry name" value="ATPase_P-typ_transduc_dom_A_sf"/>
</dbReference>
<dbReference type="EC" id="7.2.2.8" evidence="3"/>
<dbReference type="FunFam" id="3.30.70.100:FF:000005">
    <property type="entry name" value="Copper-exporting P-type ATPase A"/>
    <property type="match status" value="1"/>
</dbReference>
<dbReference type="InterPro" id="IPR044492">
    <property type="entry name" value="P_typ_ATPase_HD_dom"/>
</dbReference>
<dbReference type="PRINTS" id="PR00943">
    <property type="entry name" value="CUATPASE"/>
</dbReference>
<evidence type="ECO:0000256" key="17">
    <source>
        <dbReference type="ARBA" id="ARBA00023136"/>
    </source>
</evidence>
<keyword evidence="15" id="KW-0186">Copper</keyword>
<name>A0A1F4ZCR9_9BACT</name>
<evidence type="ECO:0000256" key="18">
    <source>
        <dbReference type="ARBA" id="ARBA00033239"/>
    </source>
</evidence>
<evidence type="ECO:0000256" key="20">
    <source>
        <dbReference type="RuleBase" id="RU362081"/>
    </source>
</evidence>
<feature type="transmembrane region" description="Helical" evidence="20">
    <location>
        <begin position="710"/>
        <end position="734"/>
    </location>
</feature>
<reference evidence="22 23" key="1">
    <citation type="journal article" date="2016" name="Nat. Commun.">
        <title>Thousands of microbial genomes shed light on interconnected biogeochemical processes in an aquifer system.</title>
        <authorList>
            <person name="Anantharaman K."/>
            <person name="Brown C.T."/>
            <person name="Hug L.A."/>
            <person name="Sharon I."/>
            <person name="Castelle C.J."/>
            <person name="Probst A.J."/>
            <person name="Thomas B.C."/>
            <person name="Singh A."/>
            <person name="Wilkins M.J."/>
            <person name="Karaoz U."/>
            <person name="Brodie E.L."/>
            <person name="Williams K.H."/>
            <person name="Hubbard S.S."/>
            <person name="Banfield J.F."/>
        </authorList>
    </citation>
    <scope>NUCLEOTIDE SEQUENCE [LARGE SCALE GENOMIC DNA]</scope>
</reference>
<dbReference type="Proteomes" id="UP000178993">
    <property type="component" value="Unassembled WGS sequence"/>
</dbReference>
<accession>A0A1F4ZCR9</accession>
<evidence type="ECO:0000256" key="13">
    <source>
        <dbReference type="ARBA" id="ARBA00022967"/>
    </source>
</evidence>
<protein>
    <recommendedName>
        <fullName evidence="3">P-type Cu(+) transporter</fullName>
        <ecNumber evidence="3">7.2.2.8</ecNumber>
    </recommendedName>
    <alternativeName>
        <fullName evidence="18">Cu(+)-exporting ATPase</fullName>
    </alternativeName>
</protein>
<dbReference type="InterPro" id="IPR027256">
    <property type="entry name" value="P-typ_ATPase_IB"/>
</dbReference>
<comment type="subcellular location">
    <subcellularLocation>
        <location evidence="1">Cell membrane</location>
        <topology evidence="1">Multi-pass membrane protein</topology>
    </subcellularLocation>
</comment>
<dbReference type="InterPro" id="IPR017969">
    <property type="entry name" value="Heavy-metal-associated_CS"/>
</dbReference>
<dbReference type="Pfam" id="PF00403">
    <property type="entry name" value="HMA"/>
    <property type="match status" value="1"/>
</dbReference>
<dbReference type="GO" id="GO:0016887">
    <property type="term" value="F:ATP hydrolysis activity"/>
    <property type="evidence" value="ECO:0007669"/>
    <property type="project" value="InterPro"/>
</dbReference>
<dbReference type="GO" id="GO:0005507">
    <property type="term" value="F:copper ion binding"/>
    <property type="evidence" value="ECO:0007669"/>
    <property type="project" value="TreeGrafter"/>
</dbReference>
<dbReference type="CDD" id="cd00371">
    <property type="entry name" value="HMA"/>
    <property type="match status" value="1"/>
</dbReference>